<dbReference type="Proteomes" id="UP001595962">
    <property type="component" value="Unassembled WGS sequence"/>
</dbReference>
<organism evidence="2 3">
    <name type="scientific">Rheinheimera marina</name>
    <dbReference type="NCBI Taxonomy" id="1774958"/>
    <lineage>
        <taxon>Bacteria</taxon>
        <taxon>Pseudomonadati</taxon>
        <taxon>Pseudomonadota</taxon>
        <taxon>Gammaproteobacteria</taxon>
        <taxon>Chromatiales</taxon>
        <taxon>Chromatiaceae</taxon>
        <taxon>Rheinheimera</taxon>
    </lineage>
</organism>
<name>A0ABV9JRC3_9GAMM</name>
<comment type="caution">
    <text evidence="2">The sequence shown here is derived from an EMBL/GenBank/DDBJ whole genome shotgun (WGS) entry which is preliminary data.</text>
</comment>
<dbReference type="Gene3D" id="1.25.40.10">
    <property type="entry name" value="Tetratricopeptide repeat domain"/>
    <property type="match status" value="1"/>
</dbReference>
<feature type="transmembrane region" description="Helical" evidence="1">
    <location>
        <begin position="31"/>
        <end position="58"/>
    </location>
</feature>
<accession>A0ABV9JRC3</accession>
<protein>
    <recommendedName>
        <fullName evidence="4">Tetratricopeptide repeat protein</fullName>
    </recommendedName>
</protein>
<proteinExistence type="predicted"/>
<keyword evidence="1" id="KW-1133">Transmembrane helix</keyword>
<evidence type="ECO:0008006" key="4">
    <source>
        <dbReference type="Google" id="ProtNLM"/>
    </source>
</evidence>
<gene>
    <name evidence="2" type="ORF">ACFO3I_17285</name>
</gene>
<evidence type="ECO:0000256" key="1">
    <source>
        <dbReference type="SAM" id="Phobius"/>
    </source>
</evidence>
<keyword evidence="1" id="KW-0472">Membrane</keyword>
<reference evidence="3" key="1">
    <citation type="journal article" date="2019" name="Int. J. Syst. Evol. Microbiol.">
        <title>The Global Catalogue of Microorganisms (GCM) 10K type strain sequencing project: providing services to taxonomists for standard genome sequencing and annotation.</title>
        <authorList>
            <consortium name="The Broad Institute Genomics Platform"/>
            <consortium name="The Broad Institute Genome Sequencing Center for Infectious Disease"/>
            <person name="Wu L."/>
            <person name="Ma J."/>
        </authorList>
    </citation>
    <scope>NUCLEOTIDE SEQUENCE [LARGE SCALE GENOMIC DNA]</scope>
    <source>
        <strain evidence="3">DT28</strain>
    </source>
</reference>
<dbReference type="RefSeq" id="WP_377336163.1">
    <property type="nucleotide sequence ID" value="NZ_JBHSGB010000017.1"/>
</dbReference>
<evidence type="ECO:0000313" key="2">
    <source>
        <dbReference type="EMBL" id="MFC4656777.1"/>
    </source>
</evidence>
<dbReference type="SUPFAM" id="SSF48452">
    <property type="entry name" value="TPR-like"/>
    <property type="match status" value="1"/>
</dbReference>
<dbReference type="InterPro" id="IPR011990">
    <property type="entry name" value="TPR-like_helical_dom_sf"/>
</dbReference>
<sequence>MPAEPTSRRRRHHSKTAQPASALYGNSSSRLLAIPALVLAGLLCWHVFNVGMASAWYFKASNYVDLWIKNEKLFTEHSWQDATTAIDKAIELHPTHPHYLLVKAKINEWGWYGGLMTSQQLEQTENYYRQAIAMRPTWPNAYADYAYYLGVTQFRISESFEILEKARKFGPYMQETSLRTTSIGFSRWIYLNTQQKLQTLHALSLSVANSHSYAKALDIVKVTGKSKLACTYLKASNDSIIKSNSRDFCK</sequence>
<evidence type="ECO:0000313" key="3">
    <source>
        <dbReference type="Proteomes" id="UP001595962"/>
    </source>
</evidence>
<keyword evidence="3" id="KW-1185">Reference proteome</keyword>
<dbReference type="EMBL" id="JBHSGB010000017">
    <property type="protein sequence ID" value="MFC4656777.1"/>
    <property type="molecule type" value="Genomic_DNA"/>
</dbReference>
<keyword evidence="1" id="KW-0812">Transmembrane</keyword>